<evidence type="ECO:0000256" key="3">
    <source>
        <dbReference type="ARBA" id="ARBA00022722"/>
    </source>
</evidence>
<keyword evidence="7" id="KW-0346">Stress response</keyword>
<dbReference type="EMBL" id="CP039704">
    <property type="protein sequence ID" value="QCI79267.1"/>
    <property type="molecule type" value="Genomic_DNA"/>
</dbReference>
<gene>
    <name evidence="8" type="ORF">E6W36_05935</name>
</gene>
<dbReference type="SUPFAM" id="SSF54786">
    <property type="entry name" value="YcfA/nrd intein domain"/>
    <property type="match status" value="1"/>
</dbReference>
<keyword evidence="2" id="KW-1277">Toxin-antitoxin system</keyword>
<evidence type="ECO:0000256" key="4">
    <source>
        <dbReference type="ARBA" id="ARBA00022759"/>
    </source>
</evidence>
<evidence type="ECO:0000313" key="9">
    <source>
        <dbReference type="Proteomes" id="UP000298714"/>
    </source>
</evidence>
<keyword evidence="9" id="KW-1185">Reference proteome</keyword>
<name>A0A4D7C914_9SPHN</name>
<dbReference type="InterPro" id="IPR012933">
    <property type="entry name" value="HicA_mRNA_interferase"/>
</dbReference>
<reference evidence="9" key="1">
    <citation type="submission" date="2019-04" db="EMBL/GenBank/DDBJ databases">
        <title>Complete genome sequence of Sphingomonas sp. W1-2-3.</title>
        <authorList>
            <person name="Im W.T."/>
        </authorList>
    </citation>
    <scope>NUCLEOTIDE SEQUENCE [LARGE SCALE GENOMIC DNA]</scope>
    <source>
        <strain evidence="9">W1-2-3</strain>
    </source>
</reference>
<dbReference type="RefSeq" id="WP_222874098.1">
    <property type="nucleotide sequence ID" value="NZ_CP039704.1"/>
</dbReference>
<proteinExistence type="inferred from homology"/>
<dbReference type="KEGG" id="hgn:E6W36_05935"/>
<dbReference type="Pfam" id="PF07927">
    <property type="entry name" value="HicA_toxin"/>
    <property type="match status" value="1"/>
</dbReference>
<dbReference type="GO" id="GO:0004519">
    <property type="term" value="F:endonuclease activity"/>
    <property type="evidence" value="ECO:0007669"/>
    <property type="project" value="UniProtKB-KW"/>
</dbReference>
<evidence type="ECO:0000256" key="6">
    <source>
        <dbReference type="ARBA" id="ARBA00022884"/>
    </source>
</evidence>
<evidence type="ECO:0000256" key="5">
    <source>
        <dbReference type="ARBA" id="ARBA00022801"/>
    </source>
</evidence>
<dbReference type="AlphaFoldDB" id="A0A4D7C914"/>
<evidence type="ECO:0000256" key="2">
    <source>
        <dbReference type="ARBA" id="ARBA00022649"/>
    </source>
</evidence>
<accession>A0A4D7C914</accession>
<sequence length="55" mass="6320">MAQPHKTLEKLLAGTKTLRFAEFEALLDACGFELKRTRGSHRIYTHPRADRPLRA</sequence>
<keyword evidence="6" id="KW-0694">RNA-binding</keyword>
<comment type="similarity">
    <text evidence="1">Belongs to the HicA mRNA interferase family.</text>
</comment>
<dbReference type="Gene3D" id="3.30.920.30">
    <property type="entry name" value="Hypothetical protein"/>
    <property type="match status" value="1"/>
</dbReference>
<dbReference type="GO" id="GO:0003729">
    <property type="term" value="F:mRNA binding"/>
    <property type="evidence" value="ECO:0007669"/>
    <property type="project" value="InterPro"/>
</dbReference>
<keyword evidence="4" id="KW-0255">Endonuclease</keyword>
<protein>
    <submittedName>
        <fullName evidence="8">Type II toxin-antitoxin system HicA family toxin</fullName>
    </submittedName>
</protein>
<keyword evidence="5" id="KW-0378">Hydrolase</keyword>
<dbReference type="GO" id="GO:0016787">
    <property type="term" value="F:hydrolase activity"/>
    <property type="evidence" value="ECO:0007669"/>
    <property type="project" value="UniProtKB-KW"/>
</dbReference>
<evidence type="ECO:0000256" key="7">
    <source>
        <dbReference type="ARBA" id="ARBA00023016"/>
    </source>
</evidence>
<dbReference type="InterPro" id="IPR038570">
    <property type="entry name" value="HicA_sf"/>
</dbReference>
<dbReference type="Proteomes" id="UP000298714">
    <property type="component" value="Chromosome"/>
</dbReference>
<evidence type="ECO:0000256" key="1">
    <source>
        <dbReference type="ARBA" id="ARBA00006620"/>
    </source>
</evidence>
<keyword evidence="3" id="KW-0540">Nuclease</keyword>
<organism evidence="8 9">
    <name type="scientific">Hankyongella ginsenosidimutans</name>
    <dbReference type="NCBI Taxonomy" id="1763828"/>
    <lineage>
        <taxon>Bacteria</taxon>
        <taxon>Pseudomonadati</taxon>
        <taxon>Pseudomonadota</taxon>
        <taxon>Alphaproteobacteria</taxon>
        <taxon>Sphingomonadales</taxon>
        <taxon>Sphingomonadaceae</taxon>
        <taxon>Hankyongella</taxon>
    </lineage>
</organism>
<evidence type="ECO:0000313" key="8">
    <source>
        <dbReference type="EMBL" id="QCI79267.1"/>
    </source>
</evidence>